<dbReference type="RefSeq" id="WP_171377935.1">
    <property type="nucleotide sequence ID" value="NZ_JABFCN010000053.1"/>
</dbReference>
<evidence type="ECO:0000313" key="2">
    <source>
        <dbReference type="Proteomes" id="UP000519972"/>
    </source>
</evidence>
<dbReference type="AlphaFoldDB" id="A0A7Y3SCE7"/>
<comment type="caution">
    <text evidence="1">The sequence shown here is derived from an EMBL/GenBank/DDBJ whole genome shotgun (WGS) entry which is preliminary data.</text>
</comment>
<organism evidence="1 2">
    <name type="scientific">Rhizobium sophorae</name>
    <dbReference type="NCBI Taxonomy" id="1535242"/>
    <lineage>
        <taxon>Bacteria</taxon>
        <taxon>Pseudomonadati</taxon>
        <taxon>Pseudomonadota</taxon>
        <taxon>Alphaproteobacteria</taxon>
        <taxon>Hyphomicrobiales</taxon>
        <taxon>Rhizobiaceae</taxon>
        <taxon>Rhizobium/Agrobacterium group</taxon>
        <taxon>Rhizobium</taxon>
    </lineage>
</organism>
<gene>
    <name evidence="1" type="ORF">G9X64_29675</name>
</gene>
<reference evidence="1 2" key="1">
    <citation type="submission" date="2020-02" db="EMBL/GenBank/DDBJ databases">
        <authorList>
            <person name="Sun Q."/>
        </authorList>
    </citation>
    <scope>NUCLEOTIDE SEQUENCE [LARGE SCALE GENOMIC DNA]</scope>
    <source>
        <strain evidence="1 2">CCBAU 03386</strain>
    </source>
</reference>
<protein>
    <submittedName>
        <fullName evidence="1">Uncharacterized protein</fullName>
    </submittedName>
</protein>
<dbReference type="EMBL" id="JABFCN010000053">
    <property type="protein sequence ID" value="NNU40580.1"/>
    <property type="molecule type" value="Genomic_DNA"/>
</dbReference>
<keyword evidence="2" id="KW-1185">Reference proteome</keyword>
<name>A0A7Y3SCE7_9HYPH</name>
<evidence type="ECO:0000313" key="1">
    <source>
        <dbReference type="EMBL" id="NNU40580.1"/>
    </source>
</evidence>
<proteinExistence type="predicted"/>
<accession>A0A7Y3SCE7</accession>
<sequence>MSAVGFRCISETRKSPTEPLRFKVRYFANSSLGNIEGDDEIGLKDVLGVLAYDALRDAVKQMFEELRALIKAACLKGLTITVVDFELQFDFIEGWQIAVKSLINDETLTFKSVAQFQSFLVETFKIEPLPGVSEVDARAATNLGL</sequence>
<dbReference type="Proteomes" id="UP000519972">
    <property type="component" value="Unassembled WGS sequence"/>
</dbReference>